<proteinExistence type="inferred from homology"/>
<comment type="similarity">
    <text evidence="2 9">Belongs to the CCC1 family.</text>
</comment>
<comment type="catalytic activity">
    <reaction evidence="8">
        <text>Fe(2+)(in) = Fe(2+)(out)</text>
        <dbReference type="Rhea" id="RHEA:28486"/>
        <dbReference type="ChEBI" id="CHEBI:29033"/>
    </reaction>
    <physiologicalReaction direction="left-to-right" evidence="8">
        <dbReference type="Rhea" id="RHEA:28487"/>
    </physiologicalReaction>
</comment>
<comment type="caution">
    <text evidence="11">The sequence shown here is derived from an EMBL/GenBank/DDBJ whole genome shotgun (WGS) entry which is preliminary data.</text>
</comment>
<evidence type="ECO:0000256" key="4">
    <source>
        <dbReference type="ARBA" id="ARBA00022554"/>
    </source>
</evidence>
<dbReference type="EMBL" id="JAATIQ010000230">
    <property type="protein sequence ID" value="KAF4368684.1"/>
    <property type="molecule type" value="Genomic_DNA"/>
</dbReference>
<evidence type="ECO:0000256" key="1">
    <source>
        <dbReference type="ARBA" id="ARBA00004128"/>
    </source>
</evidence>
<evidence type="ECO:0000256" key="2">
    <source>
        <dbReference type="ARBA" id="ARBA00007049"/>
    </source>
</evidence>
<keyword evidence="9" id="KW-0406">Ion transport</keyword>
<dbReference type="Pfam" id="PF01988">
    <property type="entry name" value="VIT1"/>
    <property type="match status" value="1"/>
</dbReference>
<keyword evidence="6" id="KW-1133">Transmembrane helix</keyword>
<evidence type="ECO:0000256" key="6">
    <source>
        <dbReference type="ARBA" id="ARBA00022989"/>
    </source>
</evidence>
<keyword evidence="3" id="KW-0408">Iron</keyword>
<evidence type="ECO:0000313" key="12">
    <source>
        <dbReference type="Proteomes" id="UP000583929"/>
    </source>
</evidence>
<dbReference type="AlphaFoldDB" id="A0A7J6FDD5"/>
<evidence type="ECO:0000256" key="9">
    <source>
        <dbReference type="RuleBase" id="RU369115"/>
    </source>
</evidence>
<keyword evidence="12" id="KW-1185">Reference proteome</keyword>
<comment type="function">
    <text evidence="9">Vacuolar Fe(2+) uptake transporter.</text>
</comment>
<dbReference type="GO" id="GO:0005381">
    <property type="term" value="F:iron ion transmembrane transporter activity"/>
    <property type="evidence" value="ECO:0007669"/>
    <property type="project" value="UniProtKB-UniRule"/>
</dbReference>
<keyword evidence="3" id="KW-0410">Iron transport</keyword>
<keyword evidence="7" id="KW-0472">Membrane</keyword>
<dbReference type="GO" id="GO:0140315">
    <property type="term" value="F:iron ion sequestering activity"/>
    <property type="evidence" value="ECO:0007669"/>
    <property type="project" value="UniProtKB-UniRule"/>
</dbReference>
<keyword evidence="10" id="KW-0175">Coiled coil</keyword>
<evidence type="ECO:0000256" key="10">
    <source>
        <dbReference type="SAM" id="Coils"/>
    </source>
</evidence>
<name>A0A7J6FDD5_CANSA</name>
<feature type="coiled-coil region" evidence="10">
    <location>
        <begin position="12"/>
        <end position="89"/>
    </location>
</feature>
<keyword evidence="5" id="KW-0812">Transmembrane</keyword>
<keyword evidence="9" id="KW-0813">Transport</keyword>
<dbReference type="InterPro" id="IPR008217">
    <property type="entry name" value="Ccc1_fam"/>
</dbReference>
<dbReference type="GO" id="GO:0005384">
    <property type="term" value="F:manganese ion transmembrane transporter activity"/>
    <property type="evidence" value="ECO:0007669"/>
    <property type="project" value="InterPro"/>
</dbReference>
<reference evidence="11 12" key="1">
    <citation type="journal article" date="2020" name="bioRxiv">
        <title>Sequence and annotation of 42 cannabis genomes reveals extensive copy number variation in cannabinoid synthesis and pathogen resistance genes.</title>
        <authorList>
            <person name="Mckernan K.J."/>
            <person name="Helbert Y."/>
            <person name="Kane L.T."/>
            <person name="Ebling H."/>
            <person name="Zhang L."/>
            <person name="Liu B."/>
            <person name="Eaton Z."/>
            <person name="Mclaughlin S."/>
            <person name="Kingan S."/>
            <person name="Baybayan P."/>
            <person name="Concepcion G."/>
            <person name="Jordan M."/>
            <person name="Riva A."/>
            <person name="Barbazuk W."/>
            <person name="Harkins T."/>
        </authorList>
    </citation>
    <scope>NUCLEOTIDE SEQUENCE [LARGE SCALE GENOMIC DNA]</scope>
    <source>
        <strain evidence="12">cv. Jamaican Lion 4</strain>
        <tissue evidence="11">Leaf</tissue>
    </source>
</reference>
<comment type="subcellular location">
    <subcellularLocation>
        <location evidence="1 9">Vacuole membrane</location>
        <topology evidence="1 9">Multi-pass membrane protein</topology>
    </subcellularLocation>
</comment>
<evidence type="ECO:0000256" key="7">
    <source>
        <dbReference type="ARBA" id="ARBA00023136"/>
    </source>
</evidence>
<dbReference type="GO" id="GO:0005774">
    <property type="term" value="C:vacuolar membrane"/>
    <property type="evidence" value="ECO:0007669"/>
    <property type="project" value="UniProtKB-SubCell"/>
</dbReference>
<evidence type="ECO:0000256" key="3">
    <source>
        <dbReference type="ARBA" id="ARBA00022496"/>
    </source>
</evidence>
<dbReference type="SUPFAM" id="SSF57997">
    <property type="entry name" value="Tropomyosin"/>
    <property type="match status" value="1"/>
</dbReference>
<accession>A0A7J6FDD5</accession>
<evidence type="ECO:0000256" key="5">
    <source>
        <dbReference type="ARBA" id="ARBA00022692"/>
    </source>
</evidence>
<evidence type="ECO:0000313" key="11">
    <source>
        <dbReference type="EMBL" id="KAF4368684.1"/>
    </source>
</evidence>
<organism evidence="11 12">
    <name type="scientific">Cannabis sativa</name>
    <name type="common">Hemp</name>
    <name type="synonym">Marijuana</name>
    <dbReference type="NCBI Taxonomy" id="3483"/>
    <lineage>
        <taxon>Eukaryota</taxon>
        <taxon>Viridiplantae</taxon>
        <taxon>Streptophyta</taxon>
        <taxon>Embryophyta</taxon>
        <taxon>Tracheophyta</taxon>
        <taxon>Spermatophyta</taxon>
        <taxon>Magnoliopsida</taxon>
        <taxon>eudicotyledons</taxon>
        <taxon>Gunneridae</taxon>
        <taxon>Pentapetalae</taxon>
        <taxon>rosids</taxon>
        <taxon>fabids</taxon>
        <taxon>Rosales</taxon>
        <taxon>Cannabaceae</taxon>
        <taxon>Cannabis</taxon>
    </lineage>
</organism>
<keyword evidence="4 9" id="KW-0926">Vacuole</keyword>
<gene>
    <name evidence="11" type="ORF">G4B88_025102</name>
</gene>
<sequence length="284" mass="31455">MHTPWINEDKKVVELAEKLGVAEDQVAAAEGQVTTLKEKVASLEEEVTNLKDAAKKSSRDALKKQTIVADHLRDQIKSLENKVTTLEKQVMFDVSFYNDLCFNAIYTAWVTNDADFTVNVGEPTVRETSRVEGYNLEHPDIPPSVSEVPLVESEETLVDVTGIVTHLPQSESRVWFTHIDDAHRLSLPHQILAQRLPTKKEEPQTLRSRSFSSVSTWEKHFTAGEIVRDMIIDVSDGLAIPFTLAAGLSGANATSSIILTAGITEVAAGAINYGYYPFFSNRLN</sequence>
<dbReference type="GO" id="GO:0030026">
    <property type="term" value="P:intracellular manganese ion homeostasis"/>
    <property type="evidence" value="ECO:0007669"/>
    <property type="project" value="InterPro"/>
</dbReference>
<dbReference type="Gene3D" id="1.20.5.340">
    <property type="match status" value="1"/>
</dbReference>
<dbReference type="Proteomes" id="UP000583929">
    <property type="component" value="Unassembled WGS sequence"/>
</dbReference>
<protein>
    <recommendedName>
        <fullName evidence="9">Vacuolar iron transporter</fullName>
    </recommendedName>
</protein>
<evidence type="ECO:0000256" key="8">
    <source>
        <dbReference type="ARBA" id="ARBA00044464"/>
    </source>
</evidence>